<evidence type="ECO:0000259" key="3">
    <source>
        <dbReference type="Pfam" id="PF11887"/>
    </source>
</evidence>
<feature type="compositionally biased region" description="Pro residues" evidence="1">
    <location>
        <begin position="414"/>
        <end position="437"/>
    </location>
</feature>
<dbReference type="Proteomes" id="UP000093779">
    <property type="component" value="Unassembled WGS sequence"/>
</dbReference>
<proteinExistence type="predicted"/>
<dbReference type="PANTHER" id="PTHR33371">
    <property type="entry name" value="INTERMEMBRANE PHOSPHOLIPID TRANSPORT SYSTEM BINDING PROTEIN MLAD-RELATED"/>
    <property type="match status" value="1"/>
</dbReference>
<evidence type="ECO:0000259" key="2">
    <source>
        <dbReference type="Pfam" id="PF02470"/>
    </source>
</evidence>
<feature type="domain" description="Mce/MlaD" evidence="2">
    <location>
        <begin position="33"/>
        <end position="106"/>
    </location>
</feature>
<dbReference type="AlphaFoldDB" id="A0A1A1ZWJ5"/>
<dbReference type="InterPro" id="IPR005693">
    <property type="entry name" value="Mce"/>
</dbReference>
<dbReference type="Pfam" id="PF02470">
    <property type="entry name" value="MlaD"/>
    <property type="match status" value="1"/>
</dbReference>
<dbReference type="GO" id="GO:0005576">
    <property type="term" value="C:extracellular region"/>
    <property type="evidence" value="ECO:0007669"/>
    <property type="project" value="TreeGrafter"/>
</dbReference>
<feature type="compositionally biased region" description="Pro residues" evidence="1">
    <location>
        <begin position="462"/>
        <end position="484"/>
    </location>
</feature>
<dbReference type="Pfam" id="PF11887">
    <property type="entry name" value="Mce4_CUP1"/>
    <property type="match status" value="1"/>
</dbReference>
<accession>A0A1A1ZWJ5</accession>
<gene>
    <name evidence="4" type="ORF">A5726_23765</name>
</gene>
<dbReference type="PANTHER" id="PTHR33371:SF4">
    <property type="entry name" value="INTERMEMBRANE PHOSPHOLIPID TRANSPORT SYSTEM BINDING PROTEIN MLAD"/>
    <property type="match status" value="1"/>
</dbReference>
<name>A0A1A1ZWJ5_9MYCO</name>
<comment type="caution">
    <text evidence="4">The sequence shown here is derived from an EMBL/GenBank/DDBJ whole genome shotgun (WGS) entry which is preliminary data.</text>
</comment>
<feature type="region of interest" description="Disordered" evidence="1">
    <location>
        <begin position="393"/>
        <end position="484"/>
    </location>
</feature>
<evidence type="ECO:0000256" key="1">
    <source>
        <dbReference type="SAM" id="MobiDB-lite"/>
    </source>
</evidence>
<dbReference type="NCBIfam" id="TIGR00996">
    <property type="entry name" value="Mtu_fam_mce"/>
    <property type="match status" value="1"/>
</dbReference>
<dbReference type="InterPro" id="IPR003399">
    <property type="entry name" value="Mce/MlaD"/>
</dbReference>
<feature type="compositionally biased region" description="Low complexity" evidence="1">
    <location>
        <begin position="393"/>
        <end position="407"/>
    </location>
</feature>
<dbReference type="RefSeq" id="WP_064898857.1">
    <property type="nucleotide sequence ID" value="NZ_JBEUKP010000003.1"/>
</dbReference>
<feature type="domain" description="Mammalian cell entry C-terminal" evidence="3">
    <location>
        <begin position="121"/>
        <end position="296"/>
    </location>
</feature>
<dbReference type="EMBL" id="LZHX01000086">
    <property type="protein sequence ID" value="OBF14634.1"/>
    <property type="molecule type" value="Genomic_DNA"/>
</dbReference>
<reference evidence="4 5" key="1">
    <citation type="submission" date="2016-06" db="EMBL/GenBank/DDBJ databases">
        <authorList>
            <person name="Kjaerup R.B."/>
            <person name="Dalgaard T.S."/>
            <person name="Juul-Madsen H.R."/>
        </authorList>
    </citation>
    <scope>NUCLEOTIDE SEQUENCE [LARGE SCALE GENOMIC DNA]</scope>
    <source>
        <strain evidence="4 5">ACS1953</strain>
    </source>
</reference>
<organism evidence="4 5">
    <name type="scientific">Mycolicibacterium conceptionense</name>
    <dbReference type="NCBI Taxonomy" id="451644"/>
    <lineage>
        <taxon>Bacteria</taxon>
        <taxon>Bacillati</taxon>
        <taxon>Actinomycetota</taxon>
        <taxon>Actinomycetes</taxon>
        <taxon>Mycobacteriales</taxon>
        <taxon>Mycobacteriaceae</taxon>
        <taxon>Mycolicibacterium</taxon>
    </lineage>
</organism>
<dbReference type="InterPro" id="IPR024516">
    <property type="entry name" value="Mce_C"/>
</dbReference>
<dbReference type="InterPro" id="IPR052336">
    <property type="entry name" value="MlaD_Phospholipid_Transporter"/>
</dbReference>
<evidence type="ECO:0000313" key="4">
    <source>
        <dbReference type="EMBL" id="OBF14634.1"/>
    </source>
</evidence>
<sequence length="484" mass="50307">MIARRRTALAGLLIALTLAASAVLLHASFFGVKTVTAYFSSATAIYPGDDVRVAGIKVGTITAIAPEGSQVKMSLDIDRGVPIPADAKAVVVAANLLAARYVELTPAYRSSDPDANGPIMADRAVIPIDRTAVPVEWDEVKSQLMRLATELGPSSQVSTPAIARFIDTTANALDGNGDKLRETLSQLAGVGRILADGSGNIADTVKDLQTLVTALRDTNPQIVEFQGRFATLTSILDDNRTDLDAALNNLSSALGEVQRFIAGTRDKTSEQVQRLTNVTSNLVEHRKDLEQLLHVTPTALANGYADYNPDTGTILGSISFTNFSNPVQFVCAAIGAVKNTTAAETAKLCAQYLGPGLDQLNFNNLPFPINPALAPSPRNVIYSDPALAPGGTGGVPVPAEVPPSVSAFTGAGDVPPPPGWNQPPAPPGRNIPLPAAPSPALYPGAPPPTAPSVENLLLPSPALQPAPLPEQPGPVPPTEGTPPS</sequence>
<evidence type="ECO:0000313" key="5">
    <source>
        <dbReference type="Proteomes" id="UP000093779"/>
    </source>
</evidence>
<protein>
    <submittedName>
        <fullName evidence="4">Mammalian cell entry protein</fullName>
    </submittedName>
</protein>